<dbReference type="AlphaFoldDB" id="A0A149VVW0"/>
<dbReference type="EMBL" id="LRRD01000066">
    <property type="protein sequence ID" value="KXW57373.1"/>
    <property type="molecule type" value="Genomic_DNA"/>
</dbReference>
<evidence type="ECO:0000313" key="2">
    <source>
        <dbReference type="Proteomes" id="UP000075653"/>
    </source>
</evidence>
<sequence>MGFHAHRDHHGQDDITQFLAGGITHHTPHRLHHIHLGIARGQEQYRIQSRDIHPFGETAHIAQYPAGMVWGRFLEPDQFGFLLAGIHAPVHMLGFANQTGLGLEFLLLLIGFHHRLEHAGDLFGTDLVNLALLGPFDDLAESHGATHG</sequence>
<name>A0A149VVW0_9PROT</name>
<comment type="caution">
    <text evidence="1">The sequence shown here is derived from an EMBL/GenBank/DDBJ whole genome shotgun (WGS) entry which is preliminary data.</text>
</comment>
<dbReference type="Proteomes" id="UP000075653">
    <property type="component" value="Unassembled WGS sequence"/>
</dbReference>
<accession>A0A149VVW0</accession>
<gene>
    <name evidence="1" type="ORF">FEMY_21000</name>
</gene>
<reference evidence="1 2" key="1">
    <citation type="submission" date="2016-01" db="EMBL/GenBank/DDBJ databases">
        <title>Genome sequence of the acidophilic iron oxidising Ferrovum strain Z-31.</title>
        <authorList>
            <person name="Poehlein A."/>
            <person name="Ullrich S.R."/>
            <person name="Schloemann M."/>
            <person name="Muehling M."/>
            <person name="Daniel R."/>
        </authorList>
    </citation>
    <scope>NUCLEOTIDE SEQUENCE [LARGE SCALE GENOMIC DNA]</scope>
    <source>
        <strain evidence="1 2">Z-31</strain>
    </source>
</reference>
<proteinExistence type="predicted"/>
<organism evidence="1 2">
    <name type="scientific">Ferrovum myxofaciens</name>
    <dbReference type="NCBI Taxonomy" id="416213"/>
    <lineage>
        <taxon>Bacteria</taxon>
        <taxon>Pseudomonadati</taxon>
        <taxon>Pseudomonadota</taxon>
        <taxon>Betaproteobacteria</taxon>
        <taxon>Ferrovales</taxon>
        <taxon>Ferrovaceae</taxon>
        <taxon>Ferrovum</taxon>
    </lineage>
</organism>
<keyword evidence="2" id="KW-1185">Reference proteome</keyword>
<evidence type="ECO:0000313" key="1">
    <source>
        <dbReference type="EMBL" id="KXW57373.1"/>
    </source>
</evidence>
<protein>
    <submittedName>
        <fullName evidence="1">Uncharacterized protein</fullName>
    </submittedName>
</protein>